<evidence type="ECO:0008006" key="3">
    <source>
        <dbReference type="Google" id="ProtNLM"/>
    </source>
</evidence>
<protein>
    <recommendedName>
        <fullName evidence="3">CPW-WPC domain-containing protein</fullName>
    </recommendedName>
</protein>
<keyword evidence="1" id="KW-1133">Transmembrane helix</keyword>
<keyword evidence="1" id="KW-0812">Transmembrane</keyword>
<feature type="transmembrane region" description="Helical" evidence="1">
    <location>
        <begin position="6"/>
        <end position="27"/>
    </location>
</feature>
<organism evidence="2">
    <name type="scientific">viral metagenome</name>
    <dbReference type="NCBI Taxonomy" id="1070528"/>
    <lineage>
        <taxon>unclassified sequences</taxon>
        <taxon>metagenomes</taxon>
        <taxon>organismal metagenomes</taxon>
    </lineage>
</organism>
<evidence type="ECO:0000313" key="2">
    <source>
        <dbReference type="EMBL" id="QHU06059.1"/>
    </source>
</evidence>
<reference evidence="2" key="1">
    <citation type="journal article" date="2020" name="Nature">
        <title>Giant virus diversity and host interactions through global metagenomics.</title>
        <authorList>
            <person name="Schulz F."/>
            <person name="Roux S."/>
            <person name="Paez-Espino D."/>
            <person name="Jungbluth S."/>
            <person name="Walsh D.A."/>
            <person name="Denef V.J."/>
            <person name="McMahon K.D."/>
            <person name="Konstantinidis K.T."/>
            <person name="Eloe-Fadrosh E.A."/>
            <person name="Kyrpides N.C."/>
            <person name="Woyke T."/>
        </authorList>
    </citation>
    <scope>NUCLEOTIDE SEQUENCE</scope>
    <source>
        <strain evidence="2">GVMAG-M-3300027747-57</strain>
    </source>
</reference>
<dbReference type="EMBL" id="MN740430">
    <property type="protein sequence ID" value="QHU06059.1"/>
    <property type="molecule type" value="Genomic_DNA"/>
</dbReference>
<proteinExistence type="predicted"/>
<name>A0A6C0JKE3_9ZZZZ</name>
<evidence type="ECO:0000256" key="1">
    <source>
        <dbReference type="SAM" id="Phobius"/>
    </source>
</evidence>
<sequence length="137" mass="15424">MDLFYIIVLIIAIVVLIIVLTIIGFGMKYHNGSGDTWPPVAATCPDYWNIDNVGKCIIPELDTSQPKKAPRNTGSIYVPDSSNSGNLKLNTEINKITGYDLYKINFSDPYYTDCNKKSWANTYSIYWDGYSNFNGCK</sequence>
<dbReference type="AlphaFoldDB" id="A0A6C0JKE3"/>
<keyword evidence="1" id="KW-0472">Membrane</keyword>
<accession>A0A6C0JKE3</accession>